<dbReference type="CDD" id="cd11054">
    <property type="entry name" value="CYP24A1-like"/>
    <property type="match status" value="1"/>
</dbReference>
<accession>A0AA88Y1N7</accession>
<reference evidence="10" key="1">
    <citation type="submission" date="2019-08" db="EMBL/GenBank/DDBJ databases">
        <title>The improved chromosome-level genome for the pearl oyster Pinctada fucata martensii using PacBio sequencing and Hi-C.</title>
        <authorList>
            <person name="Zheng Z."/>
        </authorList>
    </citation>
    <scope>NUCLEOTIDE SEQUENCE</scope>
    <source>
        <strain evidence="10">ZZ-2019</strain>
        <tissue evidence="10">Adductor muscle</tissue>
    </source>
</reference>
<proteinExistence type="inferred from homology"/>
<keyword evidence="6 8" id="KW-0408">Iron</keyword>
<dbReference type="InterPro" id="IPR002401">
    <property type="entry name" value="Cyt_P450_E_grp-I"/>
</dbReference>
<evidence type="ECO:0000256" key="9">
    <source>
        <dbReference type="RuleBase" id="RU000461"/>
    </source>
</evidence>
<dbReference type="PROSITE" id="PS00086">
    <property type="entry name" value="CYTOCHROME_P450"/>
    <property type="match status" value="1"/>
</dbReference>
<comment type="caution">
    <text evidence="10">The sequence shown here is derived from an EMBL/GenBank/DDBJ whole genome shotgun (WGS) entry which is preliminary data.</text>
</comment>
<dbReference type="InterPro" id="IPR001128">
    <property type="entry name" value="Cyt_P450"/>
</dbReference>
<keyword evidence="11" id="KW-1185">Reference proteome</keyword>
<evidence type="ECO:0000256" key="2">
    <source>
        <dbReference type="ARBA" id="ARBA00010617"/>
    </source>
</evidence>
<dbReference type="GO" id="GO:0020037">
    <property type="term" value="F:heme binding"/>
    <property type="evidence" value="ECO:0007669"/>
    <property type="project" value="InterPro"/>
</dbReference>
<dbReference type="GO" id="GO:0016705">
    <property type="term" value="F:oxidoreductase activity, acting on paired donors, with incorporation or reduction of molecular oxygen"/>
    <property type="evidence" value="ECO:0007669"/>
    <property type="project" value="InterPro"/>
</dbReference>
<organism evidence="10 11">
    <name type="scientific">Pinctada imbricata</name>
    <name type="common">Atlantic pearl-oyster</name>
    <name type="synonym">Pinctada martensii</name>
    <dbReference type="NCBI Taxonomy" id="66713"/>
    <lineage>
        <taxon>Eukaryota</taxon>
        <taxon>Metazoa</taxon>
        <taxon>Spiralia</taxon>
        <taxon>Lophotrochozoa</taxon>
        <taxon>Mollusca</taxon>
        <taxon>Bivalvia</taxon>
        <taxon>Autobranchia</taxon>
        <taxon>Pteriomorphia</taxon>
        <taxon>Pterioida</taxon>
        <taxon>Pterioidea</taxon>
        <taxon>Pteriidae</taxon>
        <taxon>Pinctada</taxon>
    </lineage>
</organism>
<evidence type="ECO:0000313" key="10">
    <source>
        <dbReference type="EMBL" id="KAK3092315.1"/>
    </source>
</evidence>
<dbReference type="PRINTS" id="PR00463">
    <property type="entry name" value="EP450I"/>
</dbReference>
<dbReference type="Gene3D" id="1.10.630.10">
    <property type="entry name" value="Cytochrome P450"/>
    <property type="match status" value="1"/>
</dbReference>
<evidence type="ECO:0000256" key="3">
    <source>
        <dbReference type="ARBA" id="ARBA00022617"/>
    </source>
</evidence>
<evidence type="ECO:0000256" key="5">
    <source>
        <dbReference type="ARBA" id="ARBA00023002"/>
    </source>
</evidence>
<name>A0AA88Y1N7_PINIB</name>
<sequence>MLGRRHCLRLSDAINSALLTQRFSATSAQTEEIRHVKPYDEIPGPTGLTQIPHIGIAFHLKPFTNFQKYRMNDLFASLRDKYGPVFKMHFNGVETVFVCDADDIEKVCKADESNPYRAPIALIETYCKREGEPKGLGVLNGEEWGAMRRPAQYNMLRPQNVQRYFPLVNDVADDFIEKLARKPYVPDIRKELIGFAVENAAYLAFNRRIGCLDFEENEFVKQYSIFFESIMESFFIPPTFRIYRSKFYRKYKGSADFIYRFVESEVKKAKEELIKAQEKEDFDPDKDPHLIYQLLSDKRMSPDSVKAILVDIINAGGESTASSSMFLLHHLASNKEVQNRLYEEINKNLPTDGILTDAALKQMSYLKACLKESFRCVYPLPLGTERTLQEDIVLSGYLIPKNTKMGLCMNTILAKNPDLFTDPNAFRPERWMRDSLNRSKHSFATLPFGFGARSCIGQRFAEQEIHVLIAKVKLLPLKEK</sequence>
<evidence type="ECO:0000256" key="8">
    <source>
        <dbReference type="PIRSR" id="PIRSR602401-1"/>
    </source>
</evidence>
<comment type="cofactor">
    <cofactor evidence="1 8">
        <name>heme</name>
        <dbReference type="ChEBI" id="CHEBI:30413"/>
    </cofactor>
</comment>
<evidence type="ECO:0000313" key="11">
    <source>
        <dbReference type="Proteomes" id="UP001186944"/>
    </source>
</evidence>
<dbReference type="InterPro" id="IPR050479">
    <property type="entry name" value="CYP11_CYP27_families"/>
</dbReference>
<comment type="similarity">
    <text evidence="2 9">Belongs to the cytochrome P450 family.</text>
</comment>
<dbReference type="Pfam" id="PF00067">
    <property type="entry name" value="p450"/>
    <property type="match status" value="1"/>
</dbReference>
<dbReference type="PANTHER" id="PTHR24279">
    <property type="entry name" value="CYTOCHROME P450"/>
    <property type="match status" value="1"/>
</dbReference>
<dbReference type="Proteomes" id="UP001186944">
    <property type="component" value="Unassembled WGS sequence"/>
</dbReference>
<dbReference type="PRINTS" id="PR00385">
    <property type="entry name" value="P450"/>
</dbReference>
<dbReference type="GO" id="GO:0004497">
    <property type="term" value="F:monooxygenase activity"/>
    <property type="evidence" value="ECO:0007669"/>
    <property type="project" value="UniProtKB-KW"/>
</dbReference>
<dbReference type="SUPFAM" id="SSF48264">
    <property type="entry name" value="Cytochrome P450"/>
    <property type="match status" value="1"/>
</dbReference>
<keyword evidence="4 8" id="KW-0479">Metal-binding</keyword>
<dbReference type="InterPro" id="IPR036396">
    <property type="entry name" value="Cyt_P450_sf"/>
</dbReference>
<dbReference type="GO" id="GO:0005506">
    <property type="term" value="F:iron ion binding"/>
    <property type="evidence" value="ECO:0007669"/>
    <property type="project" value="InterPro"/>
</dbReference>
<evidence type="ECO:0000256" key="6">
    <source>
        <dbReference type="ARBA" id="ARBA00023004"/>
    </source>
</evidence>
<evidence type="ECO:0000256" key="4">
    <source>
        <dbReference type="ARBA" id="ARBA00022723"/>
    </source>
</evidence>
<evidence type="ECO:0000256" key="1">
    <source>
        <dbReference type="ARBA" id="ARBA00001971"/>
    </source>
</evidence>
<protein>
    <recommendedName>
        <fullName evidence="12">Cytochrome P450</fullName>
    </recommendedName>
</protein>
<feature type="binding site" description="axial binding residue" evidence="8">
    <location>
        <position position="455"/>
    </location>
    <ligand>
        <name>heme</name>
        <dbReference type="ChEBI" id="CHEBI:30413"/>
    </ligand>
    <ligandPart>
        <name>Fe</name>
        <dbReference type="ChEBI" id="CHEBI:18248"/>
    </ligandPart>
</feature>
<dbReference type="EMBL" id="VSWD01000009">
    <property type="protein sequence ID" value="KAK3092315.1"/>
    <property type="molecule type" value="Genomic_DNA"/>
</dbReference>
<evidence type="ECO:0008006" key="12">
    <source>
        <dbReference type="Google" id="ProtNLM"/>
    </source>
</evidence>
<keyword evidence="7 9" id="KW-0503">Monooxygenase</keyword>
<gene>
    <name evidence="10" type="ORF">FSP39_001212</name>
</gene>
<dbReference type="PANTHER" id="PTHR24279:SF120">
    <property type="entry name" value="CYTOCHROME P450"/>
    <property type="match status" value="1"/>
</dbReference>
<keyword evidence="3 8" id="KW-0349">Heme</keyword>
<keyword evidence="5 9" id="KW-0560">Oxidoreductase</keyword>
<dbReference type="AlphaFoldDB" id="A0AA88Y1N7"/>
<dbReference type="InterPro" id="IPR017972">
    <property type="entry name" value="Cyt_P450_CS"/>
</dbReference>
<evidence type="ECO:0000256" key="7">
    <source>
        <dbReference type="ARBA" id="ARBA00023033"/>
    </source>
</evidence>